<evidence type="ECO:0000256" key="1">
    <source>
        <dbReference type="ARBA" id="ARBA00002670"/>
    </source>
</evidence>
<gene>
    <name evidence="3" type="primary">orf16</name>
</gene>
<sequence length="123" mass="14149">MLQKINKFFGNIGEIYMNEGNYDLVFSGLNKCLIVRDHFIKYPLLTYRLVYFTVWSQVLDIMQAGGHFFAPFPWSAIATEEGLLRIVALRAFMKKGINEDLQQAFPVLPSVEAPLYNPQLETI</sequence>
<keyword evidence="3" id="KW-0496">Mitochondrion</keyword>
<geneLocation type="mitochondrion" evidence="3"/>
<name>A0A7G7YDT0_9APHY</name>
<dbReference type="Gene3D" id="3.10.28.10">
    <property type="entry name" value="Homing endonucleases"/>
    <property type="match status" value="1"/>
</dbReference>
<dbReference type="Pfam" id="PF00961">
    <property type="entry name" value="LAGLIDADG_1"/>
    <property type="match status" value="1"/>
</dbReference>
<dbReference type="InterPro" id="IPR004860">
    <property type="entry name" value="LAGLIDADG_dom"/>
</dbReference>
<dbReference type="GeneID" id="59143094"/>
<comment type="function">
    <text evidence="1">Mitochondrial DNA endonuclease involved in intron homing.</text>
</comment>
<evidence type="ECO:0000259" key="2">
    <source>
        <dbReference type="Pfam" id="PF00961"/>
    </source>
</evidence>
<dbReference type="EMBL" id="MT079861">
    <property type="protein sequence ID" value="QNH92650.1"/>
    <property type="molecule type" value="Genomic_DNA"/>
</dbReference>
<dbReference type="AlphaFoldDB" id="A0A7G7YDT0"/>
<reference evidence="3" key="1">
    <citation type="journal article" date="2020" name="Front. Microbiol.">
        <title>Characterization of Two Mitochondrial Genomes and Gene Expression Analysis Reveal Clues for Variations, Evolution, and Large-Sclerotium Formation in Medical Fungus Wolfiporia cocos.</title>
        <authorList>
            <person name="Chen M."/>
            <person name="Chen N."/>
            <person name="Wu T."/>
            <person name="Bian Y."/>
            <person name="Deng Y."/>
            <person name="Xu Z."/>
        </authorList>
    </citation>
    <scope>NUCLEOTIDE SEQUENCE</scope>
    <source>
        <strain evidence="3">BL16</strain>
    </source>
</reference>
<dbReference type="SUPFAM" id="SSF55608">
    <property type="entry name" value="Homing endonucleases"/>
    <property type="match status" value="1"/>
</dbReference>
<protein>
    <recommendedName>
        <fullName evidence="2">Homing endonuclease LAGLIDADG domain-containing protein</fullName>
    </recommendedName>
</protein>
<dbReference type="InterPro" id="IPR027434">
    <property type="entry name" value="Homing_endonucl"/>
</dbReference>
<accession>A0A7G7YDT0</accession>
<proteinExistence type="predicted"/>
<dbReference type="RefSeq" id="YP_009926592.1">
    <property type="nucleotide sequence ID" value="NC_050681.1"/>
</dbReference>
<feature type="domain" description="Homing endonuclease LAGLIDADG" evidence="2">
    <location>
        <begin position="1"/>
        <end position="58"/>
    </location>
</feature>
<organism evidence="3">
    <name type="scientific">Wolfiporia cocos</name>
    <dbReference type="NCBI Taxonomy" id="81056"/>
    <lineage>
        <taxon>Eukaryota</taxon>
        <taxon>Fungi</taxon>
        <taxon>Dikarya</taxon>
        <taxon>Basidiomycota</taxon>
        <taxon>Agaricomycotina</taxon>
        <taxon>Agaricomycetes</taxon>
        <taxon>Polyporales</taxon>
        <taxon>Phaeolaceae</taxon>
        <taxon>Wolfiporia</taxon>
    </lineage>
</organism>
<evidence type="ECO:0000313" key="3">
    <source>
        <dbReference type="EMBL" id="QNH92650.1"/>
    </source>
</evidence>
<dbReference type="GO" id="GO:0004519">
    <property type="term" value="F:endonuclease activity"/>
    <property type="evidence" value="ECO:0007669"/>
    <property type="project" value="InterPro"/>
</dbReference>